<evidence type="ECO:0000256" key="5">
    <source>
        <dbReference type="ARBA" id="ARBA00022723"/>
    </source>
</evidence>
<dbReference type="InterPro" id="IPR013848">
    <property type="entry name" value="Methylthiotransferase_N"/>
</dbReference>
<evidence type="ECO:0000256" key="3">
    <source>
        <dbReference type="ARBA" id="ARBA00022679"/>
    </source>
</evidence>
<dbReference type="PROSITE" id="PS51918">
    <property type="entry name" value="RADICAL_SAM"/>
    <property type="match status" value="1"/>
</dbReference>
<dbReference type="SUPFAM" id="SSF102114">
    <property type="entry name" value="Radical SAM enzymes"/>
    <property type="match status" value="1"/>
</dbReference>
<reference evidence="10" key="1">
    <citation type="submission" date="2021-06" db="EMBL/GenBank/DDBJ databases">
        <title>50 bacteria genomes isolated from Dapeng, Shenzhen, China.</title>
        <authorList>
            <person name="Zheng W."/>
            <person name="Yu S."/>
            <person name="Huang Y."/>
        </authorList>
    </citation>
    <scope>NUCLEOTIDE SEQUENCE</scope>
    <source>
        <strain evidence="10">DP4N28-2</strain>
    </source>
</reference>
<evidence type="ECO:0000256" key="7">
    <source>
        <dbReference type="ARBA" id="ARBA00023014"/>
    </source>
</evidence>
<dbReference type="Gene3D" id="3.40.50.12160">
    <property type="entry name" value="Methylthiotransferase, N-terminal domain"/>
    <property type="match status" value="1"/>
</dbReference>
<dbReference type="PANTHER" id="PTHR11918">
    <property type="entry name" value="RADICAL SAM PROTEINS"/>
    <property type="match status" value="1"/>
</dbReference>
<dbReference type="InterPro" id="IPR007197">
    <property type="entry name" value="rSAM"/>
</dbReference>
<evidence type="ECO:0000256" key="6">
    <source>
        <dbReference type="ARBA" id="ARBA00023004"/>
    </source>
</evidence>
<dbReference type="CDD" id="cd01335">
    <property type="entry name" value="Radical_SAM"/>
    <property type="match status" value="1"/>
</dbReference>
<protein>
    <submittedName>
        <fullName evidence="10">tRNA (N(6)-L-threonylcarbamoyladenosine(37)-C(2))-methylthiotransferase MtaB</fullName>
    </submittedName>
</protein>
<keyword evidence="3" id="KW-0808">Transferase</keyword>
<dbReference type="GO" id="GO:0051539">
    <property type="term" value="F:4 iron, 4 sulfur cluster binding"/>
    <property type="evidence" value="ECO:0007669"/>
    <property type="project" value="UniProtKB-KW"/>
</dbReference>
<comment type="cofactor">
    <cofactor evidence="1">
        <name>[4Fe-4S] cluster</name>
        <dbReference type="ChEBI" id="CHEBI:49883"/>
    </cofactor>
</comment>
<dbReference type="PROSITE" id="PS51449">
    <property type="entry name" value="MTTASE_N"/>
    <property type="match status" value="1"/>
</dbReference>
<evidence type="ECO:0000256" key="2">
    <source>
        <dbReference type="ARBA" id="ARBA00022485"/>
    </source>
</evidence>
<dbReference type="GO" id="GO:0046872">
    <property type="term" value="F:metal ion binding"/>
    <property type="evidence" value="ECO:0007669"/>
    <property type="project" value="UniProtKB-KW"/>
</dbReference>
<evidence type="ECO:0000259" key="9">
    <source>
        <dbReference type="PROSITE" id="PS51918"/>
    </source>
</evidence>
<dbReference type="InterPro" id="IPR058240">
    <property type="entry name" value="rSAM_sf"/>
</dbReference>
<comment type="caution">
    <text evidence="10">The sequence shown here is derived from an EMBL/GenBank/DDBJ whole genome shotgun (WGS) entry which is preliminary data.</text>
</comment>
<evidence type="ECO:0000256" key="4">
    <source>
        <dbReference type="ARBA" id="ARBA00022691"/>
    </source>
</evidence>
<dbReference type="EMBL" id="JAHVKP010000001">
    <property type="protein sequence ID" value="MBY6218139.1"/>
    <property type="molecule type" value="Genomic_DNA"/>
</dbReference>
<feature type="domain" description="Radical SAM core" evidence="9">
    <location>
        <begin position="117"/>
        <end position="347"/>
    </location>
</feature>
<dbReference type="InterPro" id="IPR023404">
    <property type="entry name" value="rSAM_horseshoe"/>
</dbReference>
<dbReference type="NCBIfam" id="TIGR00089">
    <property type="entry name" value="MiaB/RimO family radical SAM methylthiotransferase"/>
    <property type="match status" value="1"/>
</dbReference>
<organism evidence="10 11">
    <name type="scientific">Qipengyuania aquimaris</name>
    <dbReference type="NCBI Taxonomy" id="255984"/>
    <lineage>
        <taxon>Bacteria</taxon>
        <taxon>Pseudomonadati</taxon>
        <taxon>Pseudomonadota</taxon>
        <taxon>Alphaproteobacteria</taxon>
        <taxon>Sphingomonadales</taxon>
        <taxon>Erythrobacteraceae</taxon>
        <taxon>Qipengyuania</taxon>
    </lineage>
</organism>
<keyword evidence="4" id="KW-0949">S-adenosyl-L-methionine</keyword>
<accession>A0A9Q3XD46</accession>
<dbReference type="SFLD" id="SFLDG01082">
    <property type="entry name" value="B12-binding_domain_containing"/>
    <property type="match status" value="1"/>
</dbReference>
<name>A0A9Q3XD46_9SPHN</name>
<evidence type="ECO:0000259" key="8">
    <source>
        <dbReference type="PROSITE" id="PS51449"/>
    </source>
</evidence>
<dbReference type="NCBIfam" id="TIGR01579">
    <property type="entry name" value="MiaB-like-C"/>
    <property type="match status" value="1"/>
</dbReference>
<dbReference type="Proteomes" id="UP000824927">
    <property type="component" value="Unassembled WGS sequence"/>
</dbReference>
<evidence type="ECO:0000256" key="1">
    <source>
        <dbReference type="ARBA" id="ARBA00001966"/>
    </source>
</evidence>
<dbReference type="GO" id="GO:0035598">
    <property type="term" value="F:tRNA (N(6)-L-threonylcarbamoyladenosine(37)-C(2))-methylthiotransferase activity"/>
    <property type="evidence" value="ECO:0007669"/>
    <property type="project" value="TreeGrafter"/>
</dbReference>
<proteinExistence type="predicted"/>
<evidence type="ECO:0000313" key="11">
    <source>
        <dbReference type="Proteomes" id="UP000824927"/>
    </source>
</evidence>
<dbReference type="PROSITE" id="PS01278">
    <property type="entry name" value="MTTASE_RADICAL"/>
    <property type="match status" value="1"/>
</dbReference>
<dbReference type="SFLD" id="SFLDS00029">
    <property type="entry name" value="Radical_SAM"/>
    <property type="match status" value="1"/>
</dbReference>
<sequence length="400" mass="43703">MGRVRVNAPVKAPEVVSLGCRLNISESERIRAMLAGEDNLVVVNSCAVTSEAVRQTRQAIRKARKANPDARLLVTGCAADIEREQLAAMPEVDGLIANETKLDPRAWNVPASAPPVPALHTRAFVAVQNGCDHACTFCIIPQGRGKSRSLTVAEVLHEVGTHLDAGAGEVVLTGVDVTSWGHDLPGRPSLGSLVRAVLDAFPALSRIRMSSIDGIEVDEELFELFASEERVMPHIHLSLQHGNDLILKRMKRRHLRADAVELVQRLKRQRPEIAVGADLIAGFPTETEDHHAENLSIIRELDIVHGHIFPYSPRPGTPAARMPQVERGTIKRRAAELRAEVAKVRAEWLATLVDKPLEVLAERDGTGYSPEFARVKLPEGTKRGSIVSVTPKTLEDNLLS</sequence>
<dbReference type="InterPro" id="IPR005839">
    <property type="entry name" value="Methylthiotransferase"/>
</dbReference>
<keyword evidence="6" id="KW-0408">Iron</keyword>
<dbReference type="SMART" id="SM00729">
    <property type="entry name" value="Elp3"/>
    <property type="match status" value="1"/>
</dbReference>
<dbReference type="InterPro" id="IPR020612">
    <property type="entry name" value="Methylthiotransferase_CS"/>
</dbReference>
<keyword evidence="5" id="KW-0479">Metal-binding</keyword>
<dbReference type="Pfam" id="PF00919">
    <property type="entry name" value="UPF0004"/>
    <property type="match status" value="1"/>
</dbReference>
<evidence type="ECO:0000313" key="10">
    <source>
        <dbReference type="EMBL" id="MBY6218139.1"/>
    </source>
</evidence>
<dbReference type="InterPro" id="IPR006467">
    <property type="entry name" value="MiaB-like_bact"/>
</dbReference>
<dbReference type="AlphaFoldDB" id="A0A9Q3XD46"/>
<dbReference type="InterPro" id="IPR038135">
    <property type="entry name" value="Methylthiotransferase_N_sf"/>
</dbReference>
<dbReference type="Gene3D" id="3.80.30.20">
    <property type="entry name" value="tm_1862 like domain"/>
    <property type="match status" value="1"/>
</dbReference>
<keyword evidence="7" id="KW-0411">Iron-sulfur</keyword>
<dbReference type="PANTHER" id="PTHR11918:SF45">
    <property type="entry name" value="THREONYLCARBAMOYLADENOSINE TRNA METHYLTHIOTRANSFERASE"/>
    <property type="match status" value="1"/>
</dbReference>
<dbReference type="Pfam" id="PF04055">
    <property type="entry name" value="Radical_SAM"/>
    <property type="match status" value="1"/>
</dbReference>
<keyword evidence="2" id="KW-0004">4Fe-4S</keyword>
<feature type="domain" description="MTTase N-terminal" evidence="8">
    <location>
        <begin position="11"/>
        <end position="112"/>
    </location>
</feature>
<dbReference type="InterPro" id="IPR006638">
    <property type="entry name" value="Elp3/MiaA/NifB-like_rSAM"/>
</dbReference>
<gene>
    <name evidence="10" type="primary">mtaB</name>
    <name evidence="10" type="ORF">KUV31_07255</name>
</gene>